<dbReference type="EMBL" id="JAOPHQ010001420">
    <property type="protein sequence ID" value="KAK0151121.1"/>
    <property type="molecule type" value="Genomic_DNA"/>
</dbReference>
<reference evidence="2" key="1">
    <citation type="journal article" date="2023" name="Front. Mar. Sci.">
        <title>A new Merluccius polli reference genome to investigate the effects of global change in West African waters.</title>
        <authorList>
            <person name="Mateo J.L."/>
            <person name="Blanco-Fernandez C."/>
            <person name="Garcia-Vazquez E."/>
            <person name="Machado-Schiaffino G."/>
        </authorList>
    </citation>
    <scope>NUCLEOTIDE SEQUENCE</scope>
    <source>
        <strain evidence="2">C29</strain>
        <tissue evidence="2">Fin</tissue>
    </source>
</reference>
<accession>A0AA47N3T4</accession>
<feature type="compositionally biased region" description="Basic and acidic residues" evidence="1">
    <location>
        <begin position="205"/>
        <end position="233"/>
    </location>
</feature>
<name>A0AA47N3T4_MERPO</name>
<gene>
    <name evidence="2" type="ORF">N1851_007758</name>
</gene>
<comment type="caution">
    <text evidence="2">The sequence shown here is derived from an EMBL/GenBank/DDBJ whole genome shotgun (WGS) entry which is preliminary data.</text>
</comment>
<evidence type="ECO:0000313" key="2">
    <source>
        <dbReference type="EMBL" id="KAK0151121.1"/>
    </source>
</evidence>
<proteinExistence type="predicted"/>
<feature type="compositionally biased region" description="Basic and acidic residues" evidence="1">
    <location>
        <begin position="283"/>
        <end position="293"/>
    </location>
</feature>
<dbReference type="AlphaFoldDB" id="A0AA47N3T4"/>
<keyword evidence="3" id="KW-1185">Reference proteome</keyword>
<evidence type="ECO:0000313" key="3">
    <source>
        <dbReference type="Proteomes" id="UP001174136"/>
    </source>
</evidence>
<organism evidence="2 3">
    <name type="scientific">Merluccius polli</name>
    <name type="common">Benguela hake</name>
    <name type="synonym">Merluccius cadenati</name>
    <dbReference type="NCBI Taxonomy" id="89951"/>
    <lineage>
        <taxon>Eukaryota</taxon>
        <taxon>Metazoa</taxon>
        <taxon>Chordata</taxon>
        <taxon>Craniata</taxon>
        <taxon>Vertebrata</taxon>
        <taxon>Euteleostomi</taxon>
        <taxon>Actinopterygii</taxon>
        <taxon>Neopterygii</taxon>
        <taxon>Teleostei</taxon>
        <taxon>Neoteleostei</taxon>
        <taxon>Acanthomorphata</taxon>
        <taxon>Zeiogadaria</taxon>
        <taxon>Gadariae</taxon>
        <taxon>Gadiformes</taxon>
        <taxon>Gadoidei</taxon>
        <taxon>Merlucciidae</taxon>
        <taxon>Merluccius</taxon>
    </lineage>
</organism>
<feature type="compositionally biased region" description="Basic and acidic residues" evidence="1">
    <location>
        <begin position="264"/>
        <end position="276"/>
    </location>
</feature>
<protein>
    <submittedName>
        <fullName evidence="2">Uncharacterized protein</fullName>
    </submittedName>
</protein>
<evidence type="ECO:0000256" key="1">
    <source>
        <dbReference type="SAM" id="MobiDB-lite"/>
    </source>
</evidence>
<feature type="compositionally biased region" description="Basic and acidic residues" evidence="1">
    <location>
        <begin position="246"/>
        <end position="257"/>
    </location>
</feature>
<sequence length="341" mass="38087">MSSAALDNADCGRLDLVRLIAVQGADFLPQLKSWPPRPSTHIRLDYCNSLLIGIPNKHLQKLQFIQNCAARTLMKTRKYDHITPILQNLHWLPITSRIQYKIALITHLCIYSNAPQYLKDLLNPHSSTRNLWSQSTNLLHQPRTRLRTMGDRAFCSAAPHTWKSLPEHLRKPQSCVIDDGKERKSRVDRGGEERRRGGERRRKERTGEERRAEETRRVEEGRREDRGGEEKRGQGIGEEGSGEDGGGEKRGQGRGEEGSGEDGGGEKRGRERRGEEGSGEDGGGEKRGRERRGGGVRVVRGKWSIAPSAFLPTGQNVDSVFPKAAEVVTACETASKAAEEE</sequence>
<feature type="compositionally biased region" description="Basic and acidic residues" evidence="1">
    <location>
        <begin position="178"/>
        <end position="196"/>
    </location>
</feature>
<feature type="region of interest" description="Disordered" evidence="1">
    <location>
        <begin position="173"/>
        <end position="296"/>
    </location>
</feature>
<dbReference type="Proteomes" id="UP001174136">
    <property type="component" value="Unassembled WGS sequence"/>
</dbReference>